<dbReference type="Proteomes" id="UP001161409">
    <property type="component" value="Unassembled WGS sequence"/>
</dbReference>
<sequence>MGDSPVNADQKIRYHVLKYSALVTGVLALTAPLSAAADEWTFTPYVGISEQFTDNAFGTPSNEKSDFVTSLDAGITIEGESRRASLNASYNISQDYYAKYHELDGYTQEMLGIGNVELFEDHVFVDGRLSFTEETLARSGNQAATDRTIGSDRTQVFNGQISPYYVQNFGNWAAGIARYSYSETRFSEPNVGGTSIEPEDRKTHEFRVTVESGTRFADYNWTWDAGTVKSEADNGDEFNQNSTTGTIQYPLNSRFALLGTLGYDDFAVDNVDDDEISGVFGGAGLRWTPSPRTDVSVQLGYRYGDPVVDMDAEYALTSLDTLTASYKVTVATADQSLTNTELFDPQGQLYKPNFVITDYVDDVTKSSTLALEWVGTRERNTYSVTSSLIKREFLSDGSDDQVVSVDGKYNRQLTFRANAGMTAGYSQVLEGRNALAKDTTYQLGLYYNYDFGRGFIASASYNFFDRDSADGSDLRENAITLSLTKSF</sequence>
<evidence type="ECO:0000313" key="2">
    <source>
        <dbReference type="EMBL" id="GLQ07932.1"/>
    </source>
</evidence>
<gene>
    <name evidence="2" type="ORF">GCM10007924_31540</name>
</gene>
<keyword evidence="3" id="KW-1185">Reference proteome</keyword>
<accession>A0ABQ5U9E5</accession>
<proteinExistence type="predicted"/>
<reference evidence="2" key="1">
    <citation type="journal article" date="2014" name="Int. J. Syst. Evol. Microbiol.">
        <title>Complete genome of a new Firmicutes species belonging to the dominant human colonic microbiota ('Ruminococcus bicirculans') reveals two chromosomes and a selective capacity to utilize plant glucans.</title>
        <authorList>
            <consortium name="NISC Comparative Sequencing Program"/>
            <person name="Wegmann U."/>
            <person name="Louis P."/>
            <person name="Goesmann A."/>
            <person name="Henrissat B."/>
            <person name="Duncan S.H."/>
            <person name="Flint H.J."/>
        </authorList>
    </citation>
    <scope>NUCLEOTIDE SEQUENCE</scope>
    <source>
        <strain evidence="2">NBRC 103408</strain>
    </source>
</reference>
<dbReference type="NCBIfam" id="TIGR03016">
    <property type="entry name" value="pepcterm_hypo_1"/>
    <property type="match status" value="1"/>
</dbReference>
<evidence type="ECO:0000256" key="1">
    <source>
        <dbReference type="SAM" id="SignalP"/>
    </source>
</evidence>
<feature type="signal peptide" evidence="1">
    <location>
        <begin position="1"/>
        <end position="36"/>
    </location>
</feature>
<evidence type="ECO:0000313" key="3">
    <source>
        <dbReference type="Proteomes" id="UP001161409"/>
    </source>
</evidence>
<protein>
    <recommendedName>
        <fullName evidence="4">TIGR03016 family PEP-CTERM system-associated outer membrane protein</fullName>
    </recommendedName>
</protein>
<keyword evidence="1" id="KW-0732">Signal</keyword>
<evidence type="ECO:0008006" key="4">
    <source>
        <dbReference type="Google" id="ProtNLM"/>
    </source>
</evidence>
<dbReference type="EMBL" id="BSNF01000010">
    <property type="protein sequence ID" value="GLQ07932.1"/>
    <property type="molecule type" value="Genomic_DNA"/>
</dbReference>
<comment type="caution">
    <text evidence="2">The sequence shown here is derived from an EMBL/GenBank/DDBJ whole genome shotgun (WGS) entry which is preliminary data.</text>
</comment>
<dbReference type="InterPro" id="IPR017467">
    <property type="entry name" value="CHP03016_PEP-CTERM"/>
</dbReference>
<organism evidence="2 3">
    <name type="scientific">Sneathiella chinensis</name>
    <dbReference type="NCBI Taxonomy" id="349750"/>
    <lineage>
        <taxon>Bacteria</taxon>
        <taxon>Pseudomonadati</taxon>
        <taxon>Pseudomonadota</taxon>
        <taxon>Alphaproteobacteria</taxon>
        <taxon>Sneathiellales</taxon>
        <taxon>Sneathiellaceae</taxon>
        <taxon>Sneathiella</taxon>
    </lineage>
</organism>
<feature type="chain" id="PRO_5045672241" description="TIGR03016 family PEP-CTERM system-associated outer membrane protein" evidence="1">
    <location>
        <begin position="37"/>
        <end position="487"/>
    </location>
</feature>
<name>A0ABQ5U9E5_9PROT</name>
<reference evidence="2" key="2">
    <citation type="submission" date="2023-01" db="EMBL/GenBank/DDBJ databases">
        <title>Draft genome sequence of Sneathiella chinensis strain NBRC 103408.</title>
        <authorList>
            <person name="Sun Q."/>
            <person name="Mori K."/>
        </authorList>
    </citation>
    <scope>NUCLEOTIDE SEQUENCE</scope>
    <source>
        <strain evidence="2">NBRC 103408</strain>
    </source>
</reference>